<evidence type="ECO:0000313" key="11">
    <source>
        <dbReference type="EMBL" id="QCE13219.1"/>
    </source>
</evidence>
<comment type="similarity">
    <text evidence="2">Belongs to the cytochrome P450 family.</text>
</comment>
<keyword evidence="3 9" id="KW-0349">Heme</keyword>
<dbReference type="Gene3D" id="1.10.630.10">
    <property type="entry name" value="Cytochrome P450"/>
    <property type="match status" value="2"/>
</dbReference>
<reference evidence="11 12" key="1">
    <citation type="submission" date="2019-04" db="EMBL/GenBank/DDBJ databases">
        <title>An improved genome assembly and genetic linkage map for asparagus bean, Vigna unguiculata ssp. sesquipedialis.</title>
        <authorList>
            <person name="Xia Q."/>
            <person name="Zhang R."/>
            <person name="Dong Y."/>
        </authorList>
    </citation>
    <scope>NUCLEOTIDE SEQUENCE [LARGE SCALE GENOMIC DNA]</scope>
    <source>
        <tissue evidence="11">Leaf</tissue>
    </source>
</reference>
<dbReference type="InterPro" id="IPR001128">
    <property type="entry name" value="Cyt_P450"/>
</dbReference>
<protein>
    <submittedName>
        <fullName evidence="11">Cytochrome P450</fullName>
    </submittedName>
</protein>
<evidence type="ECO:0000256" key="10">
    <source>
        <dbReference type="SAM" id="Phobius"/>
    </source>
</evidence>
<evidence type="ECO:0000313" key="12">
    <source>
        <dbReference type="Proteomes" id="UP000501690"/>
    </source>
</evidence>
<dbReference type="InterPro" id="IPR036396">
    <property type="entry name" value="Cyt_P450_sf"/>
</dbReference>
<keyword evidence="12" id="KW-1185">Reference proteome</keyword>
<dbReference type="Proteomes" id="UP000501690">
    <property type="component" value="Linkage Group LG11"/>
</dbReference>
<evidence type="ECO:0000256" key="1">
    <source>
        <dbReference type="ARBA" id="ARBA00004370"/>
    </source>
</evidence>
<dbReference type="AlphaFoldDB" id="A0A4D6NKV5"/>
<gene>
    <name evidence="11" type="ORF">DEO72_LG11g212</name>
</gene>
<keyword evidence="10" id="KW-0812">Transmembrane</keyword>
<organism evidence="11 12">
    <name type="scientific">Vigna unguiculata</name>
    <name type="common">Cowpea</name>
    <dbReference type="NCBI Taxonomy" id="3917"/>
    <lineage>
        <taxon>Eukaryota</taxon>
        <taxon>Viridiplantae</taxon>
        <taxon>Streptophyta</taxon>
        <taxon>Embryophyta</taxon>
        <taxon>Tracheophyta</taxon>
        <taxon>Spermatophyta</taxon>
        <taxon>Magnoliopsida</taxon>
        <taxon>eudicotyledons</taxon>
        <taxon>Gunneridae</taxon>
        <taxon>Pentapetalae</taxon>
        <taxon>rosids</taxon>
        <taxon>fabids</taxon>
        <taxon>Fabales</taxon>
        <taxon>Fabaceae</taxon>
        <taxon>Papilionoideae</taxon>
        <taxon>50 kb inversion clade</taxon>
        <taxon>NPAAA clade</taxon>
        <taxon>indigoferoid/millettioid clade</taxon>
        <taxon>Phaseoleae</taxon>
        <taxon>Vigna</taxon>
    </lineage>
</organism>
<dbReference type="FunFam" id="1.10.630.10:FF:000023">
    <property type="entry name" value="Cytochrome P450 family protein"/>
    <property type="match status" value="2"/>
</dbReference>
<evidence type="ECO:0000256" key="4">
    <source>
        <dbReference type="ARBA" id="ARBA00022723"/>
    </source>
</evidence>
<keyword evidence="10" id="KW-1133">Transmembrane helix</keyword>
<name>A0A4D6NKV5_VIGUN</name>
<proteinExistence type="inferred from homology"/>
<feature type="transmembrane region" description="Helical" evidence="10">
    <location>
        <begin position="486"/>
        <end position="510"/>
    </location>
</feature>
<comment type="subcellular location">
    <subcellularLocation>
        <location evidence="1">Membrane</location>
    </subcellularLocation>
</comment>
<keyword evidence="4 9" id="KW-0479">Metal-binding</keyword>
<dbReference type="PANTHER" id="PTHR47947">
    <property type="entry name" value="CYTOCHROME P450 82C3-RELATED"/>
    <property type="match status" value="1"/>
</dbReference>
<evidence type="ECO:0000256" key="9">
    <source>
        <dbReference type="PIRSR" id="PIRSR602401-1"/>
    </source>
</evidence>
<comment type="cofactor">
    <cofactor evidence="9">
        <name>heme</name>
        <dbReference type="ChEBI" id="CHEBI:30413"/>
    </cofactor>
</comment>
<dbReference type="PRINTS" id="PR00463">
    <property type="entry name" value="EP450I"/>
</dbReference>
<dbReference type="InterPro" id="IPR002401">
    <property type="entry name" value="Cyt_P450_E_grp-I"/>
</dbReference>
<keyword evidence="5" id="KW-0560">Oxidoreductase</keyword>
<dbReference type="InterPro" id="IPR050651">
    <property type="entry name" value="Plant_Cytochrome_P450_Monoox"/>
</dbReference>
<evidence type="ECO:0000256" key="3">
    <source>
        <dbReference type="ARBA" id="ARBA00022617"/>
    </source>
</evidence>
<accession>A0A4D6NKV5</accession>
<evidence type="ECO:0000256" key="6">
    <source>
        <dbReference type="ARBA" id="ARBA00023004"/>
    </source>
</evidence>
<feature type="binding site" description="axial binding residue" evidence="9">
    <location>
        <position position="927"/>
    </location>
    <ligand>
        <name>heme</name>
        <dbReference type="ChEBI" id="CHEBI:30413"/>
    </ligand>
    <ligandPart>
        <name>Fe</name>
        <dbReference type="ChEBI" id="CHEBI:18248"/>
    </ligandPart>
</feature>
<evidence type="ECO:0000256" key="8">
    <source>
        <dbReference type="ARBA" id="ARBA00023136"/>
    </source>
</evidence>
<evidence type="ECO:0000256" key="5">
    <source>
        <dbReference type="ARBA" id="ARBA00023002"/>
    </source>
</evidence>
<dbReference type="EMBL" id="CP039355">
    <property type="protein sequence ID" value="QCE13219.1"/>
    <property type="molecule type" value="Genomic_DNA"/>
</dbReference>
<dbReference type="PRINTS" id="PR00385">
    <property type="entry name" value="P450"/>
</dbReference>
<dbReference type="SUPFAM" id="SSF48264">
    <property type="entry name" value="Cytochrome P450"/>
    <property type="match status" value="2"/>
</dbReference>
<dbReference type="GO" id="GO:0004497">
    <property type="term" value="F:monooxygenase activity"/>
    <property type="evidence" value="ECO:0007669"/>
    <property type="project" value="UniProtKB-KW"/>
</dbReference>
<dbReference type="PANTHER" id="PTHR47947:SF24">
    <property type="entry name" value="ISOFLAVONE 2'-HYDROXYLASE-LIKE"/>
    <property type="match status" value="1"/>
</dbReference>
<dbReference type="GO" id="GO:0020037">
    <property type="term" value="F:heme binding"/>
    <property type="evidence" value="ECO:0007669"/>
    <property type="project" value="InterPro"/>
</dbReference>
<dbReference type="CDD" id="cd20653">
    <property type="entry name" value="CYP81"/>
    <property type="match status" value="2"/>
</dbReference>
<sequence length="990" mass="114038">MSLFLSCSLLALVLIVTLRFLFQSRKFRNLPPGPNALPIIGNLNLVEQPIHRFFQRVSQKYGKIISLWFGSRLVVVVSSPAAYQECFTKHDVALANRVRSLSGKYIFYDCTTVGSCSHGEHWRNLRRITSLDVLSTQRVHSFSGIRSDETKRLINRLARNSSVDYARVEITSMFSDLTYNNIMRMISGKRFYGEETDMKNVEEAREFRDCVSEMLKLMGLSNKGDYLPFLRWFDFQNVEKRLKNISNRYDTILNKILDENRNSKDRENSMIDHLLKLQETQPEYYTDQIIKGLALAMLFGGTDSSTGTLEWAMSNLLNQPEVLEKAREELKRVVGEDRLLNESDLPKLPYLRKIILETLRLYPPAPILIPHVSSEDITVGGYNIPKDSIVIVNGWAMQRDPEHWKDATSFKPERFDEEGEEKKLVAFGLGRRACPGEPMAMQSVSYTVGLLIQCFDWKRVNDEKLDMTENNWITLSSSLSSITTSIMGVSSLMLLFSYFLLSLLFIVFTLKFLLGSRRLRNLPPGPTPLPIIGNLNLLEQPIHRFFQRTSKHYGKIISLWFGSRLAVVISSHSAFQECFTKHDLALANRLPSLSGKYIFYNNTTVGSCSHGDHWRNLRRITALDVLSTQRVHSFSGIRSDETRRLIHRLARESRQGFARVEITSMFNDLTYNNVMRMISGKRFYGEETDMKNAEEAREFRETVAEMLQLMGLANKADYLPFLRWFDFQNVEKRLKSISKRYDAILNKIIDENRSNRDNRENSMIDHLLKLQETQPQYYTDQIIKGLALAMLFGGTDSSTGTLEWSLSNLLNKPEVLEKAREELKRVVGEDRLLNESDLPRLPYLRKIILETLRLYPPAPVLIPHVTSEDISVEGFNVPRDTAVIINGWAMQRDPEMWDEATCFKPERFDVEGEDKKLVAFGMGRRACPGEAMAMQSVSYTLGLLIQCFDWKRVSEEKLDMRENNWITLSRLIPLQAMCKTRPLYAKLSSN</sequence>
<dbReference type="PROSITE" id="PS00086">
    <property type="entry name" value="CYTOCHROME_P450"/>
    <property type="match status" value="2"/>
</dbReference>
<dbReference type="GO" id="GO:0016020">
    <property type="term" value="C:membrane"/>
    <property type="evidence" value="ECO:0007669"/>
    <property type="project" value="UniProtKB-SubCell"/>
</dbReference>
<evidence type="ECO:0000256" key="7">
    <source>
        <dbReference type="ARBA" id="ARBA00023033"/>
    </source>
</evidence>
<keyword evidence="8 10" id="KW-0472">Membrane</keyword>
<keyword evidence="6 9" id="KW-0408">Iron</keyword>
<keyword evidence="7" id="KW-0503">Monooxygenase</keyword>
<dbReference type="InterPro" id="IPR017972">
    <property type="entry name" value="Cyt_P450_CS"/>
</dbReference>
<dbReference type="GO" id="GO:0005506">
    <property type="term" value="F:iron ion binding"/>
    <property type="evidence" value="ECO:0007669"/>
    <property type="project" value="InterPro"/>
</dbReference>
<evidence type="ECO:0000256" key="2">
    <source>
        <dbReference type="ARBA" id="ARBA00010617"/>
    </source>
</evidence>
<dbReference type="Pfam" id="PF00067">
    <property type="entry name" value="p450"/>
    <property type="match status" value="2"/>
</dbReference>
<dbReference type="GO" id="GO:0016705">
    <property type="term" value="F:oxidoreductase activity, acting on paired donors, with incorporation or reduction of molecular oxygen"/>
    <property type="evidence" value="ECO:0007669"/>
    <property type="project" value="InterPro"/>
</dbReference>